<dbReference type="EC" id="5.4.99.25" evidence="5"/>
<feature type="domain" description="Pseudouridine synthase II N-terminal" evidence="6">
    <location>
        <begin position="30"/>
        <end position="177"/>
    </location>
</feature>
<feature type="domain" description="tRNA pseudouridine synthase II TruB subfamily 1 C-terminal" evidence="7">
    <location>
        <begin position="240"/>
        <end position="290"/>
    </location>
</feature>
<evidence type="ECO:0000259" key="6">
    <source>
        <dbReference type="Pfam" id="PF01509"/>
    </source>
</evidence>
<dbReference type="NCBIfam" id="TIGR00431">
    <property type="entry name" value="TruB"/>
    <property type="match status" value="1"/>
</dbReference>
<dbReference type="Gene3D" id="3.30.2350.10">
    <property type="entry name" value="Pseudouridine synthase"/>
    <property type="match status" value="1"/>
</dbReference>
<sequence>MRQLENGGLLNLYKPVGLTSMSVVKKTRKILGQKVGHTGTLDPFARGVMLLCWGKATRLTSLFQALPKTYLARLRFGIATDTYDVTGQIESFDFRPLSLRELETALSRFKGKIIQQIPPFSARKLQGEPLYKKARRGERIPELTKEVSIYQLELIDFKEGVFAEAEILVECSSGTYIRALANDLGRVTGRGAYLASLLRERVGNFSVKDSIDVSSQTLTADYLMAHSLSPDKALYWISDLHLGEKEALRFINGNPVAPVFSSPGMYKIYHDERFLGLGEVFEGTLRPEIVLKDKLL</sequence>
<evidence type="ECO:0000256" key="1">
    <source>
        <dbReference type="ARBA" id="ARBA00000385"/>
    </source>
</evidence>
<accession>A0ABZ2Y8F8</accession>
<dbReference type="InterPro" id="IPR002501">
    <property type="entry name" value="PsdUridine_synth_N"/>
</dbReference>
<dbReference type="SUPFAM" id="SSF55120">
    <property type="entry name" value="Pseudouridine synthase"/>
    <property type="match status" value="1"/>
</dbReference>
<name>A0ABZ2Y8F8_9BACT</name>
<dbReference type="Proteomes" id="UP001461341">
    <property type="component" value="Chromosome"/>
</dbReference>
<protein>
    <recommendedName>
        <fullName evidence="5">tRNA pseudouridine synthase B</fullName>
        <ecNumber evidence="5">5.4.99.25</ecNumber>
    </recommendedName>
    <alternativeName>
        <fullName evidence="5">tRNA pseudouridine(55) synthase</fullName>
        <shortName evidence="5">Psi55 synthase</shortName>
    </alternativeName>
    <alternativeName>
        <fullName evidence="5">tRNA pseudouridylate synthase</fullName>
    </alternativeName>
    <alternativeName>
        <fullName evidence="5">tRNA-uridine isomerase</fullName>
    </alternativeName>
</protein>
<dbReference type="InterPro" id="IPR020103">
    <property type="entry name" value="PsdUridine_synth_cat_dom_sf"/>
</dbReference>
<comment type="catalytic activity">
    <reaction evidence="1 5">
        <text>uridine(55) in tRNA = pseudouridine(55) in tRNA</text>
        <dbReference type="Rhea" id="RHEA:42532"/>
        <dbReference type="Rhea" id="RHEA-COMP:10101"/>
        <dbReference type="Rhea" id="RHEA-COMP:10102"/>
        <dbReference type="ChEBI" id="CHEBI:65314"/>
        <dbReference type="ChEBI" id="CHEBI:65315"/>
        <dbReference type="EC" id="5.4.99.25"/>
    </reaction>
</comment>
<evidence type="ECO:0000256" key="4">
    <source>
        <dbReference type="ARBA" id="ARBA00023235"/>
    </source>
</evidence>
<evidence type="ECO:0000256" key="3">
    <source>
        <dbReference type="ARBA" id="ARBA00022694"/>
    </source>
</evidence>
<dbReference type="CDD" id="cd02573">
    <property type="entry name" value="PseudoU_synth_EcTruB"/>
    <property type="match status" value="1"/>
</dbReference>
<dbReference type="Pfam" id="PF09157">
    <property type="entry name" value="TruB-C_2"/>
    <property type="match status" value="1"/>
</dbReference>
<dbReference type="RefSeq" id="WP_369017432.1">
    <property type="nucleotide sequence ID" value="NZ_CP121689.1"/>
</dbReference>
<dbReference type="PANTHER" id="PTHR13767:SF2">
    <property type="entry name" value="PSEUDOURIDYLATE SYNTHASE TRUB1"/>
    <property type="match status" value="1"/>
</dbReference>
<dbReference type="InterPro" id="IPR015240">
    <property type="entry name" value="tRNA_sdUridine_synth_fam1_C"/>
</dbReference>
<comment type="function">
    <text evidence="5">Responsible for synthesis of pseudouridine from uracil-55 in the psi GC loop of transfer RNAs.</text>
</comment>
<dbReference type="GO" id="GO:0160148">
    <property type="term" value="F:tRNA pseudouridine(55) synthase activity"/>
    <property type="evidence" value="ECO:0007669"/>
    <property type="project" value="UniProtKB-EC"/>
</dbReference>
<comment type="similarity">
    <text evidence="2 5">Belongs to the pseudouridine synthase TruB family. Type 1 subfamily.</text>
</comment>
<gene>
    <name evidence="5 8" type="primary">truB</name>
    <name evidence="8" type="ORF">QBE54_06695</name>
</gene>
<proteinExistence type="inferred from homology"/>
<reference evidence="8 9" key="1">
    <citation type="submission" date="2023-03" db="EMBL/GenBank/DDBJ databases">
        <title>Novel Species.</title>
        <authorList>
            <person name="Ma S."/>
        </authorList>
    </citation>
    <scope>NUCLEOTIDE SEQUENCE [LARGE SCALE GENOMIC DNA]</scope>
    <source>
        <strain evidence="8 9">B11</strain>
    </source>
</reference>
<dbReference type="InterPro" id="IPR014780">
    <property type="entry name" value="tRNA_psdUridine_synth_TruB"/>
</dbReference>
<organism evidence="8 9">
    <name type="scientific">Thermatribacter velox</name>
    <dbReference type="NCBI Taxonomy" id="3039681"/>
    <lineage>
        <taxon>Bacteria</taxon>
        <taxon>Pseudomonadati</taxon>
        <taxon>Atribacterota</taxon>
        <taxon>Atribacteria</taxon>
        <taxon>Atribacterales</taxon>
        <taxon>Thermatribacteraceae</taxon>
        <taxon>Thermatribacter</taxon>
    </lineage>
</organism>
<feature type="active site" description="Nucleophile" evidence="5">
    <location>
        <position position="42"/>
    </location>
</feature>
<dbReference type="EMBL" id="CP121689">
    <property type="protein sequence ID" value="WZL75286.1"/>
    <property type="molecule type" value="Genomic_DNA"/>
</dbReference>
<dbReference type="Pfam" id="PF01509">
    <property type="entry name" value="TruB_N"/>
    <property type="match status" value="1"/>
</dbReference>
<evidence type="ECO:0000256" key="2">
    <source>
        <dbReference type="ARBA" id="ARBA00005642"/>
    </source>
</evidence>
<evidence type="ECO:0000313" key="9">
    <source>
        <dbReference type="Proteomes" id="UP001461341"/>
    </source>
</evidence>
<keyword evidence="3 5" id="KW-0819">tRNA processing</keyword>
<keyword evidence="4 5" id="KW-0413">Isomerase</keyword>
<keyword evidence="9" id="KW-1185">Reference proteome</keyword>
<evidence type="ECO:0000256" key="5">
    <source>
        <dbReference type="HAMAP-Rule" id="MF_01080"/>
    </source>
</evidence>
<evidence type="ECO:0000313" key="8">
    <source>
        <dbReference type="EMBL" id="WZL75286.1"/>
    </source>
</evidence>
<dbReference type="HAMAP" id="MF_01080">
    <property type="entry name" value="TruB_bact"/>
    <property type="match status" value="1"/>
</dbReference>
<dbReference type="PANTHER" id="PTHR13767">
    <property type="entry name" value="TRNA-PSEUDOURIDINE SYNTHASE"/>
    <property type="match status" value="1"/>
</dbReference>
<evidence type="ECO:0000259" key="7">
    <source>
        <dbReference type="Pfam" id="PF09157"/>
    </source>
</evidence>